<organism evidence="1 2">
    <name type="scientific">Dreissena polymorpha</name>
    <name type="common">Zebra mussel</name>
    <name type="synonym">Mytilus polymorpha</name>
    <dbReference type="NCBI Taxonomy" id="45954"/>
    <lineage>
        <taxon>Eukaryota</taxon>
        <taxon>Metazoa</taxon>
        <taxon>Spiralia</taxon>
        <taxon>Lophotrochozoa</taxon>
        <taxon>Mollusca</taxon>
        <taxon>Bivalvia</taxon>
        <taxon>Autobranchia</taxon>
        <taxon>Heteroconchia</taxon>
        <taxon>Euheterodonta</taxon>
        <taxon>Imparidentia</taxon>
        <taxon>Neoheterodontei</taxon>
        <taxon>Myida</taxon>
        <taxon>Dreissenoidea</taxon>
        <taxon>Dreissenidae</taxon>
        <taxon>Dreissena</taxon>
    </lineage>
</organism>
<evidence type="ECO:0000313" key="2">
    <source>
        <dbReference type="Proteomes" id="UP000828390"/>
    </source>
</evidence>
<sequence>MRHWRISHVMHEVLCDENNVYLLQCSKSKEVQSGSILKNSCNRKECALSPAKKRKKQGDTD</sequence>
<dbReference type="Proteomes" id="UP000828390">
    <property type="component" value="Unassembled WGS sequence"/>
</dbReference>
<dbReference type="EMBL" id="JAIWYP010000012">
    <property type="protein sequence ID" value="KAH3723963.1"/>
    <property type="molecule type" value="Genomic_DNA"/>
</dbReference>
<reference evidence="1" key="1">
    <citation type="journal article" date="2019" name="bioRxiv">
        <title>The Genome of the Zebra Mussel, Dreissena polymorpha: A Resource for Invasive Species Research.</title>
        <authorList>
            <person name="McCartney M.A."/>
            <person name="Auch B."/>
            <person name="Kono T."/>
            <person name="Mallez S."/>
            <person name="Zhang Y."/>
            <person name="Obille A."/>
            <person name="Becker A."/>
            <person name="Abrahante J.E."/>
            <person name="Garbe J."/>
            <person name="Badalamenti J.P."/>
            <person name="Herman A."/>
            <person name="Mangelson H."/>
            <person name="Liachko I."/>
            <person name="Sullivan S."/>
            <person name="Sone E.D."/>
            <person name="Koren S."/>
            <person name="Silverstein K.A.T."/>
            <person name="Beckman K.B."/>
            <person name="Gohl D.M."/>
        </authorList>
    </citation>
    <scope>NUCLEOTIDE SEQUENCE</scope>
    <source>
        <strain evidence="1">Duluth1</strain>
        <tissue evidence="1">Whole animal</tissue>
    </source>
</reference>
<accession>A0A9D4CEX1</accession>
<comment type="caution">
    <text evidence="1">The sequence shown here is derived from an EMBL/GenBank/DDBJ whole genome shotgun (WGS) entry which is preliminary data.</text>
</comment>
<proteinExistence type="predicted"/>
<reference evidence="1" key="2">
    <citation type="submission" date="2020-11" db="EMBL/GenBank/DDBJ databases">
        <authorList>
            <person name="McCartney M.A."/>
            <person name="Auch B."/>
            <person name="Kono T."/>
            <person name="Mallez S."/>
            <person name="Becker A."/>
            <person name="Gohl D.M."/>
            <person name="Silverstein K.A.T."/>
            <person name="Koren S."/>
            <person name="Bechman K.B."/>
            <person name="Herman A."/>
            <person name="Abrahante J.E."/>
            <person name="Garbe J."/>
        </authorList>
    </citation>
    <scope>NUCLEOTIDE SEQUENCE</scope>
    <source>
        <strain evidence="1">Duluth1</strain>
        <tissue evidence="1">Whole animal</tissue>
    </source>
</reference>
<protein>
    <submittedName>
        <fullName evidence="1">Uncharacterized protein</fullName>
    </submittedName>
</protein>
<dbReference type="AlphaFoldDB" id="A0A9D4CEX1"/>
<evidence type="ECO:0000313" key="1">
    <source>
        <dbReference type="EMBL" id="KAH3723963.1"/>
    </source>
</evidence>
<gene>
    <name evidence="1" type="ORF">DPMN_049761</name>
</gene>
<keyword evidence="2" id="KW-1185">Reference proteome</keyword>
<name>A0A9D4CEX1_DREPO</name>